<accession>A0A919YJC3</accession>
<dbReference type="Gene3D" id="3.10.450.50">
    <property type="match status" value="1"/>
</dbReference>
<dbReference type="PANTHER" id="PTHR33747">
    <property type="entry name" value="UPF0225 PROTEIN SCO1677"/>
    <property type="match status" value="1"/>
</dbReference>
<dbReference type="AlphaFoldDB" id="A0A919YJC3"/>
<dbReference type="InterPro" id="IPR011989">
    <property type="entry name" value="ARM-like"/>
</dbReference>
<keyword evidence="2" id="KW-1185">Reference proteome</keyword>
<reference evidence="1 2" key="1">
    <citation type="submission" date="2021-03" db="EMBL/GenBank/DDBJ databases">
        <title>Antimicrobial resistance genes in bacteria isolated from Japanese honey, and their potential for conferring macrolide and lincosamide resistance in the American foulbrood pathogen Paenibacillus larvae.</title>
        <authorList>
            <person name="Okamoto M."/>
            <person name="Kumagai M."/>
            <person name="Kanamori H."/>
            <person name="Takamatsu D."/>
        </authorList>
    </citation>
    <scope>NUCLEOTIDE SEQUENCE [LARGE SCALE GENOMIC DNA]</scope>
    <source>
        <strain evidence="1 2">J34TS1</strain>
    </source>
</reference>
<sequence>MLEPTQVKSFILHPDKLISNAAVEYFSEGCLYDQELMPLLIERMQNTKSLEQLHLFYAEKFPQTNMTLEALFNFLENSTLHINTKFQIFKIISNSDLQLLEAFQHKLNLLPTGYQEQIEHRFQLSSMTTSTLWDQLRELCLDATGKYVNEFNYGYGILIIQEMSKRSDLDPAEILSILNPANESYELEYGILLAGEKKLHEAIPALVNLLGHEGDLVTENAVTALVRIGSSDVVSEIVCRFPKESWDFRLFASDVLGRLKQPESEKVILDLLPVEQDPTVATSLAYGLCTLLSVEGIPLVSHQIGQGYDRLVDLEESLYVNCIMNNVHLPELERYKHKIEQKEREQELLARKQENAKLGRKLQGVNPTNTNRFGLPSNVPYVAPEKVGRNDPCPCGSGKKYKKCCGA</sequence>
<protein>
    <recommendedName>
        <fullName evidence="3">Zinc chelation protein SecC</fullName>
    </recommendedName>
</protein>
<evidence type="ECO:0008006" key="3">
    <source>
        <dbReference type="Google" id="ProtNLM"/>
    </source>
</evidence>
<dbReference type="Pfam" id="PF02810">
    <property type="entry name" value="SEC-C"/>
    <property type="match status" value="1"/>
</dbReference>
<comment type="caution">
    <text evidence="1">The sequence shown here is derived from an EMBL/GenBank/DDBJ whole genome shotgun (WGS) entry which is preliminary data.</text>
</comment>
<dbReference type="InterPro" id="IPR004027">
    <property type="entry name" value="SEC_C_motif"/>
</dbReference>
<dbReference type="EMBL" id="BORT01000021">
    <property type="protein sequence ID" value="GIO49357.1"/>
    <property type="molecule type" value="Genomic_DNA"/>
</dbReference>
<dbReference type="SUPFAM" id="SSF48371">
    <property type="entry name" value="ARM repeat"/>
    <property type="match status" value="2"/>
</dbReference>
<dbReference type="SUPFAM" id="SSF103642">
    <property type="entry name" value="Sec-C motif"/>
    <property type="match status" value="1"/>
</dbReference>
<dbReference type="Gene3D" id="1.25.10.10">
    <property type="entry name" value="Leucine-rich Repeat Variant"/>
    <property type="match status" value="1"/>
</dbReference>
<proteinExistence type="predicted"/>
<dbReference type="RefSeq" id="WP_237100143.1">
    <property type="nucleotide sequence ID" value="NZ_AP025343.1"/>
</dbReference>
<gene>
    <name evidence="1" type="ORF">J34TS1_41220</name>
</gene>
<evidence type="ECO:0000313" key="1">
    <source>
        <dbReference type="EMBL" id="GIO49357.1"/>
    </source>
</evidence>
<dbReference type="InterPro" id="IPR016024">
    <property type="entry name" value="ARM-type_fold"/>
</dbReference>
<name>A0A919YJC3_9BACL</name>
<organism evidence="1 2">
    <name type="scientific">Paenibacillus azoreducens</name>
    <dbReference type="NCBI Taxonomy" id="116718"/>
    <lineage>
        <taxon>Bacteria</taxon>
        <taxon>Bacillati</taxon>
        <taxon>Bacillota</taxon>
        <taxon>Bacilli</taxon>
        <taxon>Bacillales</taxon>
        <taxon>Paenibacillaceae</taxon>
        <taxon>Paenibacillus</taxon>
    </lineage>
</organism>
<dbReference type="Proteomes" id="UP000682811">
    <property type="component" value="Unassembled WGS sequence"/>
</dbReference>
<evidence type="ECO:0000313" key="2">
    <source>
        <dbReference type="Proteomes" id="UP000682811"/>
    </source>
</evidence>
<dbReference type="PANTHER" id="PTHR33747:SF1">
    <property type="entry name" value="ADENYLATE CYCLASE-ASSOCIATED CAP C-TERMINAL DOMAIN-CONTAINING PROTEIN"/>
    <property type="match status" value="1"/>
</dbReference>